<dbReference type="AlphaFoldDB" id="A0A1I4PSY0"/>
<proteinExistence type="predicted"/>
<organism evidence="1 2">
    <name type="scientific">Ectothiorhodospira mobilis</name>
    <dbReference type="NCBI Taxonomy" id="195064"/>
    <lineage>
        <taxon>Bacteria</taxon>
        <taxon>Pseudomonadati</taxon>
        <taxon>Pseudomonadota</taxon>
        <taxon>Gammaproteobacteria</taxon>
        <taxon>Chromatiales</taxon>
        <taxon>Ectothiorhodospiraceae</taxon>
        <taxon>Ectothiorhodospira</taxon>
    </lineage>
</organism>
<dbReference type="InterPro" id="IPR007523">
    <property type="entry name" value="NDUFAF3/AAMDC"/>
</dbReference>
<dbReference type="CDD" id="cd05560">
    <property type="entry name" value="Xcc1710_like"/>
    <property type="match status" value="1"/>
</dbReference>
<protein>
    <submittedName>
        <fullName evidence="1">Uncharacterized conserved protein, contains Mth938-like domain</fullName>
    </submittedName>
</protein>
<evidence type="ECO:0000313" key="1">
    <source>
        <dbReference type="EMBL" id="SFM30879.1"/>
    </source>
</evidence>
<accession>A0A1I4PSY0</accession>
<dbReference type="Pfam" id="PF04430">
    <property type="entry name" value="DUF498"/>
    <property type="match status" value="1"/>
</dbReference>
<keyword evidence="2" id="KW-1185">Reference proteome</keyword>
<dbReference type="OrthoDB" id="9800373at2"/>
<name>A0A1I4PSY0_ECTMO</name>
<evidence type="ECO:0000313" key="2">
    <source>
        <dbReference type="Proteomes" id="UP000199556"/>
    </source>
</evidence>
<dbReference type="SUPFAM" id="SSF64076">
    <property type="entry name" value="MTH938-like"/>
    <property type="match status" value="1"/>
</dbReference>
<dbReference type="PANTHER" id="PTHR21192">
    <property type="entry name" value="NUCLEAR PROTEIN E3-3"/>
    <property type="match status" value="1"/>
</dbReference>
<dbReference type="RefSeq" id="WP_090483611.1">
    <property type="nucleotide sequence ID" value="NZ_FOUO01000002.1"/>
</dbReference>
<dbReference type="Proteomes" id="UP000199556">
    <property type="component" value="Unassembled WGS sequence"/>
</dbReference>
<dbReference type="Gene3D" id="3.40.1230.10">
    <property type="entry name" value="MTH938-like"/>
    <property type="match status" value="1"/>
</dbReference>
<dbReference type="EMBL" id="FOUO01000002">
    <property type="protein sequence ID" value="SFM30879.1"/>
    <property type="molecule type" value="Genomic_DNA"/>
</dbReference>
<gene>
    <name evidence="1" type="ORF">SAMN05421721_102211</name>
</gene>
<dbReference type="InterPro" id="IPR036748">
    <property type="entry name" value="MTH938-like_sf"/>
</dbReference>
<dbReference type="STRING" id="195064.SAMN05421721_102211"/>
<dbReference type="PANTHER" id="PTHR21192:SF2">
    <property type="entry name" value="NADH DEHYDROGENASE [UBIQUINONE] 1 ALPHA SUBCOMPLEX ASSEMBLY FACTOR 3"/>
    <property type="match status" value="1"/>
</dbReference>
<reference evidence="1 2" key="1">
    <citation type="submission" date="2016-10" db="EMBL/GenBank/DDBJ databases">
        <authorList>
            <person name="de Groot N.N."/>
        </authorList>
    </citation>
    <scope>NUCLEOTIDE SEQUENCE [LARGE SCALE GENOMIC DNA]</scope>
    <source>
        <strain evidence="1 2">DSM 4180</strain>
    </source>
</reference>
<sequence>MRLAREYGEGRYAITAYGQGGVRVNETVHRQSLVVMPDQLLTDWAPRAPQDLSGAAFTPVLEMGPEIVLLGTGDHLAWPQPEVRLRLQQAGVGLEVMDTPAACRTYNLIMAEGRRVAAALLMPGRG</sequence>